<dbReference type="AlphaFoldDB" id="A0A0C3QQT4"/>
<dbReference type="OrthoDB" id="3238358at2759"/>
<evidence type="ECO:0000313" key="3">
    <source>
        <dbReference type="Proteomes" id="UP000054248"/>
    </source>
</evidence>
<dbReference type="Proteomes" id="UP000054248">
    <property type="component" value="Unassembled WGS sequence"/>
</dbReference>
<accession>A0A0C3QQT4</accession>
<feature type="region of interest" description="Disordered" evidence="1">
    <location>
        <begin position="79"/>
        <end position="101"/>
    </location>
</feature>
<keyword evidence="3" id="KW-1185">Reference proteome</keyword>
<evidence type="ECO:0000313" key="2">
    <source>
        <dbReference type="EMBL" id="KIO29989.1"/>
    </source>
</evidence>
<feature type="region of interest" description="Disordered" evidence="1">
    <location>
        <begin position="280"/>
        <end position="314"/>
    </location>
</feature>
<organism evidence="2 3">
    <name type="scientific">Tulasnella calospora MUT 4182</name>
    <dbReference type="NCBI Taxonomy" id="1051891"/>
    <lineage>
        <taxon>Eukaryota</taxon>
        <taxon>Fungi</taxon>
        <taxon>Dikarya</taxon>
        <taxon>Basidiomycota</taxon>
        <taxon>Agaricomycotina</taxon>
        <taxon>Agaricomycetes</taxon>
        <taxon>Cantharellales</taxon>
        <taxon>Tulasnellaceae</taxon>
        <taxon>Tulasnella</taxon>
    </lineage>
</organism>
<gene>
    <name evidence="2" type="ORF">M407DRAFT_242356</name>
</gene>
<dbReference type="HOGENOM" id="CLU_886214_0_0_1"/>
<protein>
    <submittedName>
        <fullName evidence="2">Uncharacterized protein</fullName>
    </submittedName>
</protein>
<dbReference type="STRING" id="1051891.A0A0C3QQT4"/>
<dbReference type="EMBL" id="KN822976">
    <property type="protein sequence ID" value="KIO29989.1"/>
    <property type="molecule type" value="Genomic_DNA"/>
</dbReference>
<reference evidence="3" key="2">
    <citation type="submission" date="2015-01" db="EMBL/GenBank/DDBJ databases">
        <title>Evolutionary Origins and Diversification of the Mycorrhizal Mutualists.</title>
        <authorList>
            <consortium name="DOE Joint Genome Institute"/>
            <consortium name="Mycorrhizal Genomics Consortium"/>
            <person name="Kohler A."/>
            <person name="Kuo A."/>
            <person name="Nagy L.G."/>
            <person name="Floudas D."/>
            <person name="Copeland A."/>
            <person name="Barry K.W."/>
            <person name="Cichocki N."/>
            <person name="Veneault-Fourrey C."/>
            <person name="LaButti K."/>
            <person name="Lindquist E.A."/>
            <person name="Lipzen A."/>
            <person name="Lundell T."/>
            <person name="Morin E."/>
            <person name="Murat C."/>
            <person name="Riley R."/>
            <person name="Ohm R."/>
            <person name="Sun H."/>
            <person name="Tunlid A."/>
            <person name="Henrissat B."/>
            <person name="Grigoriev I.V."/>
            <person name="Hibbett D.S."/>
            <person name="Martin F."/>
        </authorList>
    </citation>
    <scope>NUCLEOTIDE SEQUENCE [LARGE SCALE GENOMIC DNA]</scope>
    <source>
        <strain evidence="3">MUT 4182</strain>
    </source>
</reference>
<proteinExistence type="predicted"/>
<reference evidence="2 3" key="1">
    <citation type="submission" date="2014-04" db="EMBL/GenBank/DDBJ databases">
        <authorList>
            <consortium name="DOE Joint Genome Institute"/>
            <person name="Kuo A."/>
            <person name="Girlanda M."/>
            <person name="Perotto S."/>
            <person name="Kohler A."/>
            <person name="Nagy L.G."/>
            <person name="Floudas D."/>
            <person name="Copeland A."/>
            <person name="Barry K.W."/>
            <person name="Cichocki N."/>
            <person name="Veneault-Fourrey C."/>
            <person name="LaButti K."/>
            <person name="Lindquist E.A."/>
            <person name="Lipzen A."/>
            <person name="Lundell T."/>
            <person name="Morin E."/>
            <person name="Murat C."/>
            <person name="Sun H."/>
            <person name="Tunlid A."/>
            <person name="Henrissat B."/>
            <person name="Grigoriev I.V."/>
            <person name="Hibbett D.S."/>
            <person name="Martin F."/>
            <person name="Nordberg H.P."/>
            <person name="Cantor M.N."/>
            <person name="Hua S.X."/>
        </authorList>
    </citation>
    <scope>NUCLEOTIDE SEQUENCE [LARGE SCALE GENOMIC DNA]</scope>
    <source>
        <strain evidence="2 3">MUT 4182</strain>
    </source>
</reference>
<sequence>MAGKEDITKNLGVWDNKLGQVGSQTIEQVKSSAGTTKTHIDKVDSTVAKLSNKLDVSVATMQQSIKQLNDNLAKRPANVIPAPTRVPNPAPRLDPKPDSKASELEAQVKRLRQDLDSTRTELLQADIAFKAALEGIFSAEAEAATTGNDGASRRDTPEIARGIRASTLRLITRCRLLFSLIASNSSPSGTNLAILEGEWAKGVEHLKARDFRERKAIKEKDEAKQELQFFRFLVDQIQRGFYFPSEWKLALNGQDRATFMEKPFDGFASIKRLAEEMYRLQHSRSKPMKSSSSSKPKHEESRNALPPGWAPLST</sequence>
<name>A0A0C3QQT4_9AGAM</name>
<evidence type="ECO:0000256" key="1">
    <source>
        <dbReference type="SAM" id="MobiDB-lite"/>
    </source>
</evidence>